<evidence type="ECO:0000313" key="2">
    <source>
        <dbReference type="EMBL" id="MDY0407602.1"/>
    </source>
</evidence>
<dbReference type="GO" id="GO:0016746">
    <property type="term" value="F:acyltransferase activity"/>
    <property type="evidence" value="ECO:0007669"/>
    <property type="project" value="UniProtKB-KW"/>
</dbReference>
<name>A0ABU5CMK1_9BACI</name>
<proteinExistence type="predicted"/>
<dbReference type="Pfam" id="PF00583">
    <property type="entry name" value="Acetyltransf_1"/>
    <property type="match status" value="1"/>
</dbReference>
<dbReference type="SUPFAM" id="SSF55729">
    <property type="entry name" value="Acyl-CoA N-acyltransferases (Nat)"/>
    <property type="match status" value="1"/>
</dbReference>
<gene>
    <name evidence="2" type="ORF">RWD45_02000</name>
</gene>
<dbReference type="PROSITE" id="PS51186">
    <property type="entry name" value="GNAT"/>
    <property type="match status" value="1"/>
</dbReference>
<feature type="domain" description="N-acetyltransferase" evidence="1">
    <location>
        <begin position="17"/>
        <end position="186"/>
    </location>
</feature>
<dbReference type="InterPro" id="IPR016181">
    <property type="entry name" value="Acyl_CoA_acyltransferase"/>
</dbReference>
<dbReference type="Gene3D" id="3.40.630.30">
    <property type="match status" value="1"/>
</dbReference>
<organism evidence="2 3">
    <name type="scientific">Paracerasibacillus soli</name>
    <dbReference type="NCBI Taxonomy" id="480284"/>
    <lineage>
        <taxon>Bacteria</taxon>
        <taxon>Bacillati</taxon>
        <taxon>Bacillota</taxon>
        <taxon>Bacilli</taxon>
        <taxon>Bacillales</taxon>
        <taxon>Bacillaceae</taxon>
        <taxon>Paracerasibacillus</taxon>
    </lineage>
</organism>
<accession>A0ABU5CMK1</accession>
<comment type="caution">
    <text evidence="2">The sequence shown here is derived from an EMBL/GenBank/DDBJ whole genome shotgun (WGS) entry which is preliminary data.</text>
</comment>
<dbReference type="RefSeq" id="WP_320378404.1">
    <property type="nucleotide sequence ID" value="NZ_JAWDIQ010000001.1"/>
</dbReference>
<protein>
    <submittedName>
        <fullName evidence="2">GNAT family N-acetyltransferase</fullName>
        <ecNumber evidence="2">2.3.1.-</ecNumber>
    </submittedName>
</protein>
<sequence>MLGLLKLCFASKEASKIHIRTAKIEDAPHIAKVHVDSWRTTYAGIVPDAFLYENLTYESRTKSWEKQLQADETTILVAENKQGELIGFASGGRERSGKYKHVDGELYAIYLLQTYQGQKIGFALVEAMAQSLLKQEFSAMLVWVLEQNSAKYFYEKLGGKRVDSDRLIISGKSLLEIAYVWDNLKQLAHINRL</sequence>
<evidence type="ECO:0000259" key="1">
    <source>
        <dbReference type="PROSITE" id="PS51186"/>
    </source>
</evidence>
<reference evidence="2 3" key="1">
    <citation type="submission" date="2023-10" db="EMBL/GenBank/DDBJ databases">
        <title>Virgibacillus soli CC-YMP-6 genome.</title>
        <authorList>
            <person name="Miliotis G."/>
            <person name="Sengupta P."/>
            <person name="Hameed A."/>
            <person name="Chuvochina M."/>
            <person name="Mcdonagh F."/>
            <person name="Simpson A.C."/>
            <person name="Singh N.K."/>
            <person name="Rekha P.D."/>
            <person name="Raman K."/>
            <person name="Hugenholtz P."/>
            <person name="Venkateswaran K."/>
        </authorList>
    </citation>
    <scope>NUCLEOTIDE SEQUENCE [LARGE SCALE GENOMIC DNA]</scope>
    <source>
        <strain evidence="2 3">CC-YMP-6</strain>
    </source>
</reference>
<dbReference type="Proteomes" id="UP001275315">
    <property type="component" value="Unassembled WGS sequence"/>
</dbReference>
<keyword evidence="2" id="KW-0808">Transferase</keyword>
<evidence type="ECO:0000313" key="3">
    <source>
        <dbReference type="Proteomes" id="UP001275315"/>
    </source>
</evidence>
<dbReference type="EC" id="2.3.1.-" evidence="2"/>
<dbReference type="InterPro" id="IPR000182">
    <property type="entry name" value="GNAT_dom"/>
</dbReference>
<keyword evidence="3" id="KW-1185">Reference proteome</keyword>
<keyword evidence="2" id="KW-0012">Acyltransferase</keyword>
<dbReference type="EMBL" id="JAWDIQ010000001">
    <property type="protein sequence ID" value="MDY0407602.1"/>
    <property type="molecule type" value="Genomic_DNA"/>
</dbReference>